<dbReference type="PROSITE" id="PS50093">
    <property type="entry name" value="PKD"/>
    <property type="match status" value="1"/>
</dbReference>
<dbReference type="SUPFAM" id="SSF49299">
    <property type="entry name" value="PKD domain"/>
    <property type="match status" value="1"/>
</dbReference>
<dbReference type="EMBL" id="JAPFGC010000002">
    <property type="protein sequence ID" value="MDA0177493.1"/>
    <property type="molecule type" value="Genomic_DNA"/>
</dbReference>
<evidence type="ECO:0000313" key="2">
    <source>
        <dbReference type="EMBL" id="MDA0177493.1"/>
    </source>
</evidence>
<dbReference type="RefSeq" id="WP_106686926.1">
    <property type="nucleotide sequence ID" value="NZ_CAXQEU010000163.1"/>
</dbReference>
<dbReference type="Proteomes" id="UP001149142">
    <property type="component" value="Unassembled WGS sequence"/>
</dbReference>
<name>A0ABT4S0R9_9FLAO</name>
<protein>
    <submittedName>
        <fullName evidence="2">T9SS type B sorting domain-containing protein</fullName>
    </submittedName>
</protein>
<evidence type="ECO:0000313" key="3">
    <source>
        <dbReference type="Proteomes" id="UP001149142"/>
    </source>
</evidence>
<accession>A0ABT4S0R9</accession>
<dbReference type="CDD" id="cd00146">
    <property type="entry name" value="PKD"/>
    <property type="match status" value="1"/>
</dbReference>
<dbReference type="Gene3D" id="2.60.40.10">
    <property type="entry name" value="Immunoglobulins"/>
    <property type="match status" value="1"/>
</dbReference>
<dbReference type="InterPro" id="IPR000601">
    <property type="entry name" value="PKD_dom"/>
</dbReference>
<sequence>MRYSTKDLMVILILFIVTIKVSFCQNETNNWYFGNKSGLNFNYGQVSQLTDSAMDTPAGCSTISDENGMLLFYTNGQTIWNRNHQIMTNGEDLNAETTNFQSSIIIPDPNDELRFFVLTTRTHYTSSGIYYTTVVFDDANPDGVVTSKNVKLTNSSTERISAVYSPQTNSVKAIGLGKINPFNDTTYQALFIINIGVFGNFTTSTVSLEDTVILQYEYINKSCGLKISPNGQYIAIGDSSDTSTIKIYNYDIISNSVTYFKGLNAGYIFTPVSVDSIEFSADSEVLYFTGNFNDYSYLHKFELNSGAPFTEKELIDYSSDYRFGGLQLASNSKIYIANYLDSDPHYFKKISVINKPDNYNDIGYINHAITLVNHSTKGLPNFVTSFMRNRIITENRCVDQTFNFNLDAYDTISSVNWDFGDGNTSNALNPSHNYLNAGIYTVRAEITVNNNTIKLYKIVEAYPLPEIDDNMVFSQCDINNSGTSTFNLYQVENFYNGDPRDDSSYDIKFYNTFQDANNEINPIDNPESYQNNSNPEQIFVNITSIYGCKNIDSFNIEVNTQQLIELDPLVSCEDSDNIQYNNIGRFNLLNKAQEIASLLNLPTIEQINFYPSYQDALSGTNVINDNNNPLYNFDYDSINNTIWVIINQSNGSCGAIANFDLIVNSAFNLDILPTYQMCFEDEYIQLDAGIENDTWTWYDNQGNVISNNRIIQITQPGNYNVEVSRTENNLTCYYTTNFNIQAPNYPTFNNLNIDGTTLNIDVIGESNYEFSLDNVNFYGNSNAYTFYNVEPGIIDVYVRDIYNCEADISKQISFIQFPKYFTPNNDRVKDIWTVKGINSNTYKSAYIEIYNRYGKRLYAMSLKTIDLGWNGIYNGKKLPSDDYWFKAELITTENKVINKTGHFTLKY</sequence>
<dbReference type="Pfam" id="PF13585">
    <property type="entry name" value="CHU_C"/>
    <property type="match status" value="1"/>
</dbReference>
<dbReference type="InterPro" id="IPR013783">
    <property type="entry name" value="Ig-like_fold"/>
</dbReference>
<proteinExistence type="predicted"/>
<reference evidence="2" key="1">
    <citation type="submission" date="2022-11" db="EMBL/GenBank/DDBJ databases">
        <title>Refractory cell wall polysaccharides provide important carbon source for microbial heterotrophs in the hadal ocean.</title>
        <authorList>
            <person name="Zhu X."/>
        </authorList>
    </citation>
    <scope>NUCLEOTIDE SEQUENCE</scope>
    <source>
        <strain evidence="2">MTRN7</strain>
    </source>
</reference>
<dbReference type="InterPro" id="IPR022409">
    <property type="entry name" value="PKD/Chitinase_dom"/>
</dbReference>
<feature type="domain" description="PKD" evidence="1">
    <location>
        <begin position="398"/>
        <end position="447"/>
    </location>
</feature>
<gene>
    <name evidence="2" type="ORF">OOZ35_08325</name>
</gene>
<keyword evidence="3" id="KW-1185">Reference proteome</keyword>
<dbReference type="SUPFAM" id="SSF63829">
    <property type="entry name" value="Calcium-dependent phosphotriesterase"/>
    <property type="match status" value="1"/>
</dbReference>
<organism evidence="2 3">
    <name type="scientific">Mesoflavibacter profundi</name>
    <dbReference type="NCBI Taxonomy" id="2708110"/>
    <lineage>
        <taxon>Bacteria</taxon>
        <taxon>Pseudomonadati</taxon>
        <taxon>Bacteroidota</taxon>
        <taxon>Flavobacteriia</taxon>
        <taxon>Flavobacteriales</taxon>
        <taxon>Flavobacteriaceae</taxon>
        <taxon>Mesoflavibacter</taxon>
    </lineage>
</organism>
<evidence type="ECO:0000259" key="1">
    <source>
        <dbReference type="PROSITE" id="PS50093"/>
    </source>
</evidence>
<dbReference type="Pfam" id="PF18911">
    <property type="entry name" value="PKD_4"/>
    <property type="match status" value="1"/>
</dbReference>
<dbReference type="NCBIfam" id="TIGR04131">
    <property type="entry name" value="Bac_Flav_CTERM"/>
    <property type="match status" value="1"/>
</dbReference>
<comment type="caution">
    <text evidence="2">The sequence shown here is derived from an EMBL/GenBank/DDBJ whole genome shotgun (WGS) entry which is preliminary data.</text>
</comment>
<dbReference type="InterPro" id="IPR035986">
    <property type="entry name" value="PKD_dom_sf"/>
</dbReference>
<dbReference type="SMART" id="SM00089">
    <property type="entry name" value="PKD"/>
    <property type="match status" value="1"/>
</dbReference>
<dbReference type="InterPro" id="IPR026341">
    <property type="entry name" value="T9SS_type_B"/>
</dbReference>